<dbReference type="OrthoDB" id="60560at2157"/>
<evidence type="ECO:0000256" key="4">
    <source>
        <dbReference type="ARBA" id="ARBA00022989"/>
    </source>
</evidence>
<dbReference type="InterPro" id="IPR050790">
    <property type="entry name" value="ExbB/TolQ_transport"/>
</dbReference>
<feature type="transmembrane region" description="Helical" evidence="7">
    <location>
        <begin position="128"/>
        <end position="149"/>
    </location>
</feature>
<dbReference type="GeneID" id="10669894"/>
<dbReference type="EMBL" id="CP002772">
    <property type="protein sequence ID" value="AEG19370.1"/>
    <property type="molecule type" value="Genomic_DNA"/>
</dbReference>
<evidence type="ECO:0000313" key="9">
    <source>
        <dbReference type="EMBL" id="AEG19370.1"/>
    </source>
</evidence>
<dbReference type="AlphaFoldDB" id="F6D600"/>
<dbReference type="Pfam" id="PF01618">
    <property type="entry name" value="MotA_ExbB"/>
    <property type="match status" value="1"/>
</dbReference>
<dbReference type="Proteomes" id="UP000009231">
    <property type="component" value="Chromosome"/>
</dbReference>
<evidence type="ECO:0000256" key="2">
    <source>
        <dbReference type="ARBA" id="ARBA00022475"/>
    </source>
</evidence>
<keyword evidence="3 7" id="KW-0812">Transmembrane</keyword>
<dbReference type="GO" id="GO:0005886">
    <property type="term" value="C:plasma membrane"/>
    <property type="evidence" value="ECO:0007669"/>
    <property type="project" value="UniProtKB-SubCell"/>
</dbReference>
<evidence type="ECO:0000259" key="8">
    <source>
        <dbReference type="Pfam" id="PF01618"/>
    </source>
</evidence>
<feature type="transmembrane region" description="Helical" evidence="7">
    <location>
        <begin position="161"/>
        <end position="184"/>
    </location>
</feature>
<keyword evidence="4 7" id="KW-1133">Transmembrane helix</keyword>
<evidence type="ECO:0000256" key="7">
    <source>
        <dbReference type="SAM" id="Phobius"/>
    </source>
</evidence>
<proteinExistence type="inferred from homology"/>
<comment type="similarity">
    <text evidence="6">Belongs to the exbB/tolQ family.</text>
</comment>
<keyword evidence="10" id="KW-1185">Reference proteome</keyword>
<accession>F6D600</accession>
<dbReference type="GO" id="GO:0017038">
    <property type="term" value="P:protein import"/>
    <property type="evidence" value="ECO:0007669"/>
    <property type="project" value="TreeGrafter"/>
</dbReference>
<evidence type="ECO:0000256" key="3">
    <source>
        <dbReference type="ARBA" id="ARBA00022692"/>
    </source>
</evidence>
<name>F6D600_METPW</name>
<feature type="domain" description="MotA/TolQ/ExbB proton channel" evidence="8">
    <location>
        <begin position="100"/>
        <end position="194"/>
    </location>
</feature>
<evidence type="ECO:0000256" key="1">
    <source>
        <dbReference type="ARBA" id="ARBA00004651"/>
    </source>
</evidence>
<evidence type="ECO:0000256" key="5">
    <source>
        <dbReference type="ARBA" id="ARBA00023136"/>
    </source>
</evidence>
<keyword evidence="6" id="KW-0813">Transport</keyword>
<dbReference type="KEGG" id="mew:MSWAN_2365"/>
<keyword evidence="6" id="KW-0653">Protein transport</keyword>
<dbReference type="PANTHER" id="PTHR30625">
    <property type="entry name" value="PROTEIN TOLQ"/>
    <property type="match status" value="1"/>
</dbReference>
<evidence type="ECO:0000256" key="6">
    <source>
        <dbReference type="RuleBase" id="RU004057"/>
    </source>
</evidence>
<dbReference type="InterPro" id="IPR002898">
    <property type="entry name" value="MotA_ExbB_proton_chnl"/>
</dbReference>
<comment type="subcellular location">
    <subcellularLocation>
        <location evidence="1">Cell membrane</location>
        <topology evidence="1">Multi-pass membrane protein</topology>
    </subcellularLocation>
    <subcellularLocation>
        <location evidence="6">Membrane</location>
        <topology evidence="6">Multi-pass membrane protein</topology>
    </subcellularLocation>
</comment>
<evidence type="ECO:0000313" key="10">
    <source>
        <dbReference type="Proteomes" id="UP000009231"/>
    </source>
</evidence>
<organism evidence="9 10">
    <name type="scientific">Methanobacterium paludis (strain DSM 25820 / JCM 18151 / SWAN1)</name>
    <dbReference type="NCBI Taxonomy" id="868131"/>
    <lineage>
        <taxon>Archaea</taxon>
        <taxon>Methanobacteriati</taxon>
        <taxon>Methanobacteriota</taxon>
        <taxon>Methanomada group</taxon>
        <taxon>Methanobacteria</taxon>
        <taxon>Methanobacteriales</taxon>
        <taxon>Methanobacteriaceae</taxon>
        <taxon>Methanobacterium</taxon>
    </lineage>
</organism>
<dbReference type="STRING" id="868131.MSWAN_2365"/>
<gene>
    <name evidence="9" type="ordered locus">MSWAN_2365</name>
</gene>
<feature type="transmembrane region" description="Helical" evidence="7">
    <location>
        <begin position="20"/>
        <end position="43"/>
    </location>
</feature>
<keyword evidence="2" id="KW-1003">Cell membrane</keyword>
<sequence length="219" mass="24248">MQFLGSEILSSLLYLIAQSLFIPVIIAVLIFITYAVLSLGGFLTEKFSRIKFDVDKTENLIRAISKSSNPEEMKEKVLESELLDNYKKIIIKIISNHDIGPQSRRALATKLIEEEELRFANITQKTDILVRLAPTIGLLGTLIPLGPGLSALGAGDINTLAQALLVAFDTTITGLTAGSIGFVISRYRKNWYNDDLSILESIVDSTLEVLDKCQKKENF</sequence>
<keyword evidence="5 7" id="KW-0472">Membrane</keyword>
<dbReference type="PANTHER" id="PTHR30625:SF3">
    <property type="entry name" value="TOL-PAL SYSTEM PROTEIN TOLQ"/>
    <property type="match status" value="1"/>
</dbReference>
<dbReference type="RefSeq" id="WP_013826869.1">
    <property type="nucleotide sequence ID" value="NC_015574.1"/>
</dbReference>
<reference evidence="9 10" key="1">
    <citation type="journal article" date="2014" name="Int. J. Syst. Evol. Microbiol.">
        <title>Methanobacterium paludis sp. nov. and a novel strain of Methanobacterium lacus isolated from northern peatlands.</title>
        <authorList>
            <person name="Cadillo-Quiroz H."/>
            <person name="Brauer S.L."/>
            <person name="Goodson N."/>
            <person name="Yavitt J.B."/>
            <person name="Zinder S.H."/>
        </authorList>
    </citation>
    <scope>NUCLEOTIDE SEQUENCE [LARGE SCALE GENOMIC DNA]</scope>
    <source>
        <strain evidence="10">DSM 25820 / JCM 18151 / SWAN1</strain>
    </source>
</reference>
<dbReference type="eggNOG" id="arCOG03209">
    <property type="taxonomic scope" value="Archaea"/>
</dbReference>
<dbReference type="HOGENOM" id="CLU_088835_0_0_2"/>
<protein>
    <submittedName>
        <fullName evidence="9">MotA/TolQ/ExbB proton channel family protein</fullName>
    </submittedName>
</protein>